<keyword evidence="2" id="KW-0233">DNA recombination</keyword>
<dbReference type="Gene3D" id="1.10.443.10">
    <property type="entry name" value="Intergrase catalytic core"/>
    <property type="match status" value="1"/>
</dbReference>
<dbReference type="GO" id="GO:0006310">
    <property type="term" value="P:DNA recombination"/>
    <property type="evidence" value="ECO:0007669"/>
    <property type="project" value="UniProtKB-KW"/>
</dbReference>
<evidence type="ECO:0000259" key="3">
    <source>
        <dbReference type="PROSITE" id="PS51898"/>
    </source>
</evidence>
<protein>
    <submittedName>
        <fullName evidence="4">XerC Integrase</fullName>
    </submittedName>
</protein>
<gene>
    <name evidence="4" type="ORF">UFOVP137_7</name>
</gene>
<proteinExistence type="inferred from homology"/>
<reference evidence="4" key="1">
    <citation type="submission" date="2020-04" db="EMBL/GenBank/DDBJ databases">
        <authorList>
            <person name="Chiriac C."/>
            <person name="Salcher M."/>
            <person name="Ghai R."/>
            <person name="Kavagutti S V."/>
        </authorList>
    </citation>
    <scope>NUCLEOTIDE SEQUENCE</scope>
</reference>
<dbReference type="InterPro" id="IPR011010">
    <property type="entry name" value="DNA_brk_join_enz"/>
</dbReference>
<dbReference type="Pfam" id="PF00589">
    <property type="entry name" value="Phage_integrase"/>
    <property type="match status" value="1"/>
</dbReference>
<evidence type="ECO:0000256" key="2">
    <source>
        <dbReference type="ARBA" id="ARBA00023172"/>
    </source>
</evidence>
<dbReference type="InterPro" id="IPR002104">
    <property type="entry name" value="Integrase_catalytic"/>
</dbReference>
<evidence type="ECO:0000256" key="1">
    <source>
        <dbReference type="ARBA" id="ARBA00008857"/>
    </source>
</evidence>
<organism evidence="4">
    <name type="scientific">uncultured Caudovirales phage</name>
    <dbReference type="NCBI Taxonomy" id="2100421"/>
    <lineage>
        <taxon>Viruses</taxon>
        <taxon>Duplodnaviria</taxon>
        <taxon>Heunggongvirae</taxon>
        <taxon>Uroviricota</taxon>
        <taxon>Caudoviricetes</taxon>
        <taxon>Peduoviridae</taxon>
        <taxon>Maltschvirus</taxon>
        <taxon>Maltschvirus maltsch</taxon>
    </lineage>
</organism>
<evidence type="ECO:0000313" key="4">
    <source>
        <dbReference type="EMBL" id="CAB4131876.1"/>
    </source>
</evidence>
<dbReference type="SUPFAM" id="SSF56349">
    <property type="entry name" value="DNA breaking-rejoining enzymes"/>
    <property type="match status" value="1"/>
</dbReference>
<sequence>MGRKRTVNLNLPLHMKARKRSSGTYFYYFNGKNELPLGKDYVAAIAKWAELEGGNALALAPKITFRFIAEKYFQSEAFKSKAPRTQKDYLRDVGKLYEYFDNPPAPIDEIEPHHIALYRDWRKSTHSTQELGCFSAIWANAKEKGYTKLLNPASGIKRNRGTGRDVYVDDELFNRVYDKADQPTRDAMDLAWLAGQRPGDSLRFKETDIREGALWVHQGKTNARVRIEITGRLAEVIDRIKARKAATPGIRSLALVVNERGQALSTSALDNRFEAARRAANVDLNTFQFRDLRAKAATETEEQIGMQAAQNLLGHKSSGMTAHYVRNRKGKLVKPTR</sequence>
<accession>A0A6J5LFB4</accession>
<name>A0A6J5LFB4_9CAUD</name>
<dbReference type="EMBL" id="LR796255">
    <property type="protein sequence ID" value="CAB4131876.1"/>
    <property type="molecule type" value="Genomic_DNA"/>
</dbReference>
<dbReference type="PROSITE" id="PS51898">
    <property type="entry name" value="TYR_RECOMBINASE"/>
    <property type="match status" value="1"/>
</dbReference>
<dbReference type="GO" id="GO:0003677">
    <property type="term" value="F:DNA binding"/>
    <property type="evidence" value="ECO:0007669"/>
    <property type="project" value="InterPro"/>
</dbReference>
<dbReference type="GO" id="GO:0015074">
    <property type="term" value="P:DNA integration"/>
    <property type="evidence" value="ECO:0007669"/>
    <property type="project" value="InterPro"/>
</dbReference>
<feature type="domain" description="Tyr recombinase" evidence="3">
    <location>
        <begin position="163"/>
        <end position="337"/>
    </location>
</feature>
<comment type="similarity">
    <text evidence="1">Belongs to the 'phage' integrase family.</text>
</comment>
<dbReference type="InterPro" id="IPR013762">
    <property type="entry name" value="Integrase-like_cat_sf"/>
</dbReference>